<dbReference type="InterPro" id="IPR002933">
    <property type="entry name" value="Peptidase_M20"/>
</dbReference>
<evidence type="ECO:0000313" key="2">
    <source>
        <dbReference type="EMBL" id="EWY38527.1"/>
    </source>
</evidence>
<dbReference type="InterPro" id="IPR050072">
    <property type="entry name" value="Peptidase_M20A"/>
</dbReference>
<sequence>MSTLPGTTAARWAIALTEIPSVTGTADEAGFAERLVDLLRADPLFATRPDDVWTIPVPDGPHERSCVCALLRGQGARTVVLTGHFDTVGIDDYGDLAPLARKPLELKRALADLLRAEASVPAERLALDDLEGLDFMPGRGLLDMKAGLAAGLAALESAAADPERAGNLLFLAVPDEEVNSAGARAAAAILSDLGASRGLEIVAAINLDALVEDGDGSVGRAVALGTIGKLLPSALVVGRATHASDSFRGLGACALAGALAAELEWAPELLERTGGETTAGVTLLGMKDTKLGYNVTTPERVWMFWNVMTQRRGPADVLETVGRLVDRAARGLVARLSDRLGSPLGEVPVVTFEALRREVEGRGGTVAEALTASAREAAAANVDLPEQSRIITERAWDLSGRSGPAIVLGFASMPYLATSLGEDGDARRLEIACEAAALVVAERHGVSIRLPRYFPGISDMSFLGQADETAIPVIAANTPPWGAGIAWPEGRALGGVPIVNAGPWGRDYHTRLERLHMPYAFEVLPDLVGEIARRVLS</sequence>
<proteinExistence type="predicted"/>
<dbReference type="Pfam" id="PF01546">
    <property type="entry name" value="Peptidase_M20"/>
    <property type="match status" value="1"/>
</dbReference>
<dbReference type="PIRSF" id="PIRSF010386">
    <property type="entry name" value="RocB"/>
    <property type="match status" value="1"/>
</dbReference>
<organism evidence="2 3">
    <name type="scientific">Skermanella stibiiresistens SB22</name>
    <dbReference type="NCBI Taxonomy" id="1385369"/>
    <lineage>
        <taxon>Bacteria</taxon>
        <taxon>Pseudomonadati</taxon>
        <taxon>Pseudomonadota</taxon>
        <taxon>Alphaproteobacteria</taxon>
        <taxon>Rhodospirillales</taxon>
        <taxon>Azospirillaceae</taxon>
        <taxon>Skermanella</taxon>
    </lineage>
</organism>
<evidence type="ECO:0000256" key="1">
    <source>
        <dbReference type="ARBA" id="ARBA00022801"/>
    </source>
</evidence>
<dbReference type="SUPFAM" id="SSF53187">
    <property type="entry name" value="Zn-dependent exopeptidases"/>
    <property type="match status" value="1"/>
</dbReference>
<dbReference type="EMBL" id="AVFL01000017">
    <property type="protein sequence ID" value="EWY38527.1"/>
    <property type="molecule type" value="Genomic_DNA"/>
</dbReference>
<keyword evidence="3" id="KW-1185">Reference proteome</keyword>
<dbReference type="AlphaFoldDB" id="W9H1D3"/>
<evidence type="ECO:0008006" key="4">
    <source>
        <dbReference type="Google" id="ProtNLM"/>
    </source>
</evidence>
<evidence type="ECO:0000313" key="3">
    <source>
        <dbReference type="Proteomes" id="UP000019486"/>
    </source>
</evidence>
<dbReference type="RefSeq" id="WP_037456634.1">
    <property type="nucleotide sequence ID" value="NZ_AVFL01000017.1"/>
</dbReference>
<accession>W9H1D3</accession>
<dbReference type="Proteomes" id="UP000019486">
    <property type="component" value="Unassembled WGS sequence"/>
</dbReference>
<dbReference type="PANTHER" id="PTHR43808">
    <property type="entry name" value="ACETYLORNITHINE DEACETYLASE"/>
    <property type="match status" value="1"/>
</dbReference>
<dbReference type="PANTHER" id="PTHR43808:SF27">
    <property type="entry name" value="PROTEIN ROCB"/>
    <property type="match status" value="1"/>
</dbReference>
<dbReference type="InterPro" id="IPR012166">
    <property type="entry name" value="Uncharacterised_RocB"/>
</dbReference>
<protein>
    <recommendedName>
        <fullName evidence="4">Arginine utilization protein RocB</fullName>
    </recommendedName>
</protein>
<dbReference type="GO" id="GO:0016787">
    <property type="term" value="F:hydrolase activity"/>
    <property type="evidence" value="ECO:0007669"/>
    <property type="project" value="InterPro"/>
</dbReference>
<comment type="caution">
    <text evidence="2">The sequence shown here is derived from an EMBL/GenBank/DDBJ whole genome shotgun (WGS) entry which is preliminary data.</text>
</comment>
<name>W9H1D3_9PROT</name>
<keyword evidence="1" id="KW-0378">Hydrolase</keyword>
<dbReference type="Gene3D" id="3.40.630.10">
    <property type="entry name" value="Zn peptidases"/>
    <property type="match status" value="1"/>
</dbReference>
<dbReference type="OrthoDB" id="9815360at2"/>
<dbReference type="STRING" id="1385369.N825_12005"/>
<dbReference type="PATRIC" id="fig|1385369.3.peg.4292"/>
<reference evidence="2 3" key="1">
    <citation type="submission" date="2013-08" db="EMBL/GenBank/DDBJ databases">
        <title>The genome sequence of Skermanella stibiiresistens.</title>
        <authorList>
            <person name="Zhu W."/>
            <person name="Wang G."/>
        </authorList>
    </citation>
    <scope>NUCLEOTIDE SEQUENCE [LARGE SCALE GENOMIC DNA]</scope>
    <source>
        <strain evidence="2 3">SB22</strain>
    </source>
</reference>
<gene>
    <name evidence="2" type="ORF">N825_12005</name>
</gene>